<evidence type="ECO:0000256" key="5">
    <source>
        <dbReference type="ARBA" id="ARBA00023002"/>
    </source>
</evidence>
<dbReference type="SUPFAM" id="SSF56645">
    <property type="entry name" value="Acyl-CoA dehydrogenase NM domain-like"/>
    <property type="match status" value="1"/>
</dbReference>
<keyword evidence="5 8" id="KW-0560">Oxidoreductase</keyword>
<dbReference type="Gene3D" id="1.10.540.10">
    <property type="entry name" value="Acyl-CoA dehydrogenase/oxidase, N-terminal domain"/>
    <property type="match status" value="1"/>
</dbReference>
<feature type="domain" description="Acyl-CoA dehydrogenase/oxidase C-terminal" evidence="6">
    <location>
        <begin position="195"/>
        <end position="325"/>
    </location>
</feature>
<dbReference type="InterPro" id="IPR013786">
    <property type="entry name" value="AcylCoA_DH/ox_N"/>
</dbReference>
<comment type="cofactor">
    <cofactor evidence="1">
        <name>FAD</name>
        <dbReference type="ChEBI" id="CHEBI:57692"/>
    </cofactor>
</comment>
<comment type="caution">
    <text evidence="8">The sequence shown here is derived from an EMBL/GenBank/DDBJ whole genome shotgun (WGS) entry which is preliminary data.</text>
</comment>
<dbReference type="Proteomes" id="UP001551675">
    <property type="component" value="Unassembled WGS sequence"/>
</dbReference>
<evidence type="ECO:0000259" key="7">
    <source>
        <dbReference type="Pfam" id="PF02771"/>
    </source>
</evidence>
<sequence length="326" mass="34158">MTSTDELRELRAAVRSFLDAHPGAADQAAWHRFAGELGVAGLAVPEEYGGAGCGLAEVAVVCEEIGRALSPLPYLPTAVLAVSAINESGDDEAKERLLPGIADGTVTATVIFPGDAELTLEGGRLSGVAPYTLEGDVVLAYVGDALVEAVPSARRPQVTMDETRPLVELTFDGVPARRIGDAGPCDRVRDLGVAALAAEQVGGAARCLESAVDYAKQRHQFGRPIGSFQAIKHKLADMLLQVESARSAAYQACAAPADESPVYAAIAGSYCTEAYLAAAGESIQIHGGIGVTWEHDAHRYFKRATSDAQLFGPPQAHRARLAQTVL</sequence>
<dbReference type="Pfam" id="PF02771">
    <property type="entry name" value="Acyl-CoA_dh_N"/>
    <property type="match status" value="1"/>
</dbReference>
<evidence type="ECO:0000256" key="1">
    <source>
        <dbReference type="ARBA" id="ARBA00001974"/>
    </source>
</evidence>
<protein>
    <submittedName>
        <fullName evidence="8">Acyl-CoA dehydrogenase family protein</fullName>
        <ecNumber evidence="8">1.-.-.-</ecNumber>
    </submittedName>
</protein>
<dbReference type="SUPFAM" id="SSF47203">
    <property type="entry name" value="Acyl-CoA dehydrogenase C-terminal domain-like"/>
    <property type="match status" value="1"/>
</dbReference>
<dbReference type="InterPro" id="IPR009100">
    <property type="entry name" value="AcylCoA_DH/oxidase_NM_dom_sf"/>
</dbReference>
<dbReference type="PANTHER" id="PTHR43884:SF20">
    <property type="entry name" value="ACYL-COA DEHYDROGENASE FADE28"/>
    <property type="match status" value="1"/>
</dbReference>
<evidence type="ECO:0000313" key="8">
    <source>
        <dbReference type="EMBL" id="MEV0969449.1"/>
    </source>
</evidence>
<dbReference type="RefSeq" id="WP_358132374.1">
    <property type="nucleotide sequence ID" value="NZ_JBFALK010000005.1"/>
</dbReference>
<dbReference type="PANTHER" id="PTHR43884">
    <property type="entry name" value="ACYL-COA DEHYDROGENASE"/>
    <property type="match status" value="1"/>
</dbReference>
<comment type="similarity">
    <text evidence="2">Belongs to the acyl-CoA dehydrogenase family.</text>
</comment>
<feature type="domain" description="Acyl-CoA dehydrogenase/oxidase N-terminal" evidence="7">
    <location>
        <begin position="4"/>
        <end position="104"/>
    </location>
</feature>
<dbReference type="Pfam" id="PF00441">
    <property type="entry name" value="Acyl-CoA_dh_1"/>
    <property type="match status" value="1"/>
</dbReference>
<evidence type="ECO:0000259" key="6">
    <source>
        <dbReference type="Pfam" id="PF00441"/>
    </source>
</evidence>
<gene>
    <name evidence="8" type="ORF">AB0I59_12500</name>
</gene>
<dbReference type="InterPro" id="IPR009075">
    <property type="entry name" value="AcylCo_DH/oxidase_C"/>
</dbReference>
<evidence type="ECO:0000256" key="3">
    <source>
        <dbReference type="ARBA" id="ARBA00022630"/>
    </source>
</evidence>
<evidence type="ECO:0000256" key="4">
    <source>
        <dbReference type="ARBA" id="ARBA00022827"/>
    </source>
</evidence>
<dbReference type="InterPro" id="IPR037069">
    <property type="entry name" value="AcylCoA_DH/ox_N_sf"/>
</dbReference>
<evidence type="ECO:0000313" key="9">
    <source>
        <dbReference type="Proteomes" id="UP001551675"/>
    </source>
</evidence>
<dbReference type="GO" id="GO:0016491">
    <property type="term" value="F:oxidoreductase activity"/>
    <property type="evidence" value="ECO:0007669"/>
    <property type="project" value="UniProtKB-KW"/>
</dbReference>
<dbReference type="Gene3D" id="1.20.140.10">
    <property type="entry name" value="Butyryl-CoA Dehydrogenase, subunit A, domain 3"/>
    <property type="match status" value="1"/>
</dbReference>
<accession>A0ABV3GD09</accession>
<dbReference type="EMBL" id="JBFALK010000005">
    <property type="protein sequence ID" value="MEV0969449.1"/>
    <property type="molecule type" value="Genomic_DNA"/>
</dbReference>
<reference evidence="8 9" key="1">
    <citation type="submission" date="2024-06" db="EMBL/GenBank/DDBJ databases">
        <title>The Natural Products Discovery Center: Release of the First 8490 Sequenced Strains for Exploring Actinobacteria Biosynthetic Diversity.</title>
        <authorList>
            <person name="Kalkreuter E."/>
            <person name="Kautsar S.A."/>
            <person name="Yang D."/>
            <person name="Bader C.D."/>
            <person name="Teijaro C.N."/>
            <person name="Fluegel L."/>
            <person name="Davis C.M."/>
            <person name="Simpson J.R."/>
            <person name="Lauterbach L."/>
            <person name="Steele A.D."/>
            <person name="Gui C."/>
            <person name="Meng S."/>
            <person name="Li G."/>
            <person name="Viehrig K."/>
            <person name="Ye F."/>
            <person name="Su P."/>
            <person name="Kiefer A.F."/>
            <person name="Nichols A."/>
            <person name="Cepeda A.J."/>
            <person name="Yan W."/>
            <person name="Fan B."/>
            <person name="Jiang Y."/>
            <person name="Adhikari A."/>
            <person name="Zheng C.-J."/>
            <person name="Schuster L."/>
            <person name="Cowan T.M."/>
            <person name="Smanski M.J."/>
            <person name="Chevrette M.G."/>
            <person name="De Carvalho L.P.S."/>
            <person name="Shen B."/>
        </authorList>
    </citation>
    <scope>NUCLEOTIDE SEQUENCE [LARGE SCALE GENOMIC DNA]</scope>
    <source>
        <strain evidence="8 9">NPDC050100</strain>
    </source>
</reference>
<proteinExistence type="inferred from homology"/>
<dbReference type="InterPro" id="IPR036250">
    <property type="entry name" value="AcylCo_DH-like_C"/>
</dbReference>
<keyword evidence="9" id="KW-1185">Reference proteome</keyword>
<keyword evidence="3" id="KW-0285">Flavoprotein</keyword>
<evidence type="ECO:0000256" key="2">
    <source>
        <dbReference type="ARBA" id="ARBA00009347"/>
    </source>
</evidence>
<keyword evidence="4" id="KW-0274">FAD</keyword>
<organism evidence="8 9">
    <name type="scientific">Microtetraspora glauca</name>
    <dbReference type="NCBI Taxonomy" id="1996"/>
    <lineage>
        <taxon>Bacteria</taxon>
        <taxon>Bacillati</taxon>
        <taxon>Actinomycetota</taxon>
        <taxon>Actinomycetes</taxon>
        <taxon>Streptosporangiales</taxon>
        <taxon>Streptosporangiaceae</taxon>
        <taxon>Microtetraspora</taxon>
    </lineage>
</organism>
<name>A0ABV3GD09_MICGL</name>
<dbReference type="EC" id="1.-.-.-" evidence="8"/>